<comment type="caution">
    <text evidence="2">The sequence shown here is derived from an EMBL/GenBank/DDBJ whole genome shotgun (WGS) entry which is preliminary data.</text>
</comment>
<accession>A0ABV2R9S7</accession>
<dbReference type="Proteomes" id="UP001549313">
    <property type="component" value="Unassembled WGS sequence"/>
</dbReference>
<evidence type="ECO:0000313" key="2">
    <source>
        <dbReference type="EMBL" id="MET4682692.1"/>
    </source>
</evidence>
<evidence type="ECO:0000256" key="1">
    <source>
        <dbReference type="SAM" id="MobiDB-lite"/>
    </source>
</evidence>
<feature type="region of interest" description="Disordered" evidence="1">
    <location>
        <begin position="77"/>
        <end position="105"/>
    </location>
</feature>
<sequence>MAGKVLEDISARLDALELALGRTLARRDPGGARELDDFLRKFGEEILSDVDAQVWEQRSAQAALRICDLLDGRSPGRREGFPLRTVPGAWEGSASSSEAGKSESL</sequence>
<evidence type="ECO:0000313" key="3">
    <source>
        <dbReference type="Proteomes" id="UP001549313"/>
    </source>
</evidence>
<proteinExistence type="predicted"/>
<dbReference type="EMBL" id="JBEPTF010000001">
    <property type="protein sequence ID" value="MET4682692.1"/>
    <property type="molecule type" value="Genomic_DNA"/>
</dbReference>
<organism evidence="2 3">
    <name type="scientific">Brevundimonas faecalis</name>
    <dbReference type="NCBI Taxonomy" id="947378"/>
    <lineage>
        <taxon>Bacteria</taxon>
        <taxon>Pseudomonadati</taxon>
        <taxon>Pseudomonadota</taxon>
        <taxon>Alphaproteobacteria</taxon>
        <taxon>Caulobacterales</taxon>
        <taxon>Caulobacteraceae</taxon>
        <taxon>Brevundimonas</taxon>
    </lineage>
</organism>
<reference evidence="2 3" key="1">
    <citation type="submission" date="2024-06" db="EMBL/GenBank/DDBJ databases">
        <title>Sorghum-associated microbial communities from plants grown in Nebraska, USA.</title>
        <authorList>
            <person name="Schachtman D."/>
        </authorList>
    </citation>
    <scope>NUCLEOTIDE SEQUENCE [LARGE SCALE GENOMIC DNA]</scope>
    <source>
        <strain evidence="2 3">2814</strain>
    </source>
</reference>
<feature type="compositionally biased region" description="Low complexity" evidence="1">
    <location>
        <begin position="88"/>
        <end position="99"/>
    </location>
</feature>
<keyword evidence="3" id="KW-1185">Reference proteome</keyword>
<name>A0ABV2R9S7_9CAUL</name>
<dbReference type="RefSeq" id="WP_354087637.1">
    <property type="nucleotide sequence ID" value="NZ_JBEPTF010000001.1"/>
</dbReference>
<gene>
    <name evidence="2" type="ORF">ABIE19_000601</name>
</gene>
<protein>
    <submittedName>
        <fullName evidence="2">Uncharacterized protein</fullName>
    </submittedName>
</protein>